<evidence type="ECO:0000313" key="2">
    <source>
        <dbReference type="EMBL" id="MCC1483526.1"/>
    </source>
</evidence>
<proteinExistence type="predicted"/>
<organism evidence="2 3">
    <name type="scientific">Winogradskyella immobilis</name>
    <dbReference type="NCBI Taxonomy" id="2816852"/>
    <lineage>
        <taxon>Bacteria</taxon>
        <taxon>Pseudomonadati</taxon>
        <taxon>Bacteroidota</taxon>
        <taxon>Flavobacteriia</taxon>
        <taxon>Flavobacteriales</taxon>
        <taxon>Flavobacteriaceae</taxon>
        <taxon>Winogradskyella</taxon>
    </lineage>
</organism>
<dbReference type="Gene3D" id="3.10.450.50">
    <property type="match status" value="2"/>
</dbReference>
<reference evidence="2" key="1">
    <citation type="submission" date="2021-03" db="EMBL/GenBank/DDBJ databases">
        <authorList>
            <person name="Ping X."/>
        </authorList>
    </citation>
    <scope>NUCLEOTIDE SEQUENCE</scope>
    <source>
        <strain evidence="2">E313</strain>
    </source>
</reference>
<dbReference type="InterPro" id="IPR037401">
    <property type="entry name" value="SnoaL-like"/>
</dbReference>
<feature type="domain" description="SnoaL-like" evidence="1">
    <location>
        <begin position="290"/>
        <end position="386"/>
    </location>
</feature>
<dbReference type="Pfam" id="PF12680">
    <property type="entry name" value="SnoaL_2"/>
    <property type="match status" value="2"/>
</dbReference>
<dbReference type="EMBL" id="JAFMPT010000003">
    <property type="protein sequence ID" value="MCC1483526.1"/>
    <property type="molecule type" value="Genomic_DNA"/>
</dbReference>
<dbReference type="SUPFAM" id="SSF69304">
    <property type="entry name" value="Tricorn protease N-terminal domain"/>
    <property type="match status" value="1"/>
</dbReference>
<feature type="domain" description="SnoaL-like" evidence="1">
    <location>
        <begin position="404"/>
        <end position="498"/>
    </location>
</feature>
<dbReference type="SUPFAM" id="SSF54427">
    <property type="entry name" value="NTF2-like"/>
    <property type="match status" value="2"/>
</dbReference>
<evidence type="ECO:0000313" key="3">
    <source>
        <dbReference type="Proteomes" id="UP000778797"/>
    </source>
</evidence>
<sequence length="503" mass="57397">MRNFQLLFFCFPFLLMAQPDTDVHLFKLSTVNGSYSVSEGLNVSNNKGYDNQPSFYNDNILLFASTRNGQTDIAKYNIRDKKINYINSTPNGSEYSPLKITGQKAVSSIRLDKDGKQLLYRYDFNTGKDNILVEDLVIGYYVWLSKEELASFVLGDQSSLVISNIKNKTNKTLAKNIGRSLHKIPNSNLFSYINKNEDVWSINSMNPKTGESKKIINTLPQTEDMCWLIDGTILMPKGNTIYKFNPKTDTNWNVFKVFERGDLQNITRITTNAIGTLMALVSDVSPEQIVQEQVEAYNNRDLDAFMATYSDNVVINYFPEKIRYENKAKMRERFVNYFKTTPDLNCTIKNRMVLGNKVIDEEYILANGEYRSAVAIYEVNGGKITKVTFIKPENKEDPLPIVNKQLTAYNERKIDAFLQTYTKDVTLNTFPNTQTSKGLDPMRNTYGGMFDRIPDLNAEIVKRIAIGNTVIDKEKVTVNGNTFYAIAIYEVNNGLIDRVTFIQ</sequence>
<keyword evidence="3" id="KW-1185">Reference proteome</keyword>
<reference evidence="2" key="2">
    <citation type="submission" date="2021-10" db="EMBL/GenBank/DDBJ databases">
        <title>Genome of Winogradskyella sp. E313.</title>
        <authorList>
            <person name="Zhou Y."/>
        </authorList>
    </citation>
    <scope>NUCLEOTIDE SEQUENCE</scope>
    <source>
        <strain evidence="2">E313</strain>
    </source>
</reference>
<dbReference type="Pfam" id="PF07676">
    <property type="entry name" value="PD40"/>
    <property type="match status" value="1"/>
</dbReference>
<dbReference type="InterPro" id="IPR032710">
    <property type="entry name" value="NTF2-like_dom_sf"/>
</dbReference>
<dbReference type="InterPro" id="IPR011659">
    <property type="entry name" value="WD40"/>
</dbReference>
<dbReference type="Proteomes" id="UP000778797">
    <property type="component" value="Unassembled WGS sequence"/>
</dbReference>
<protein>
    <submittedName>
        <fullName evidence="2">Nuclear transport factor 2 family protein</fullName>
    </submittedName>
</protein>
<comment type="caution">
    <text evidence="2">The sequence shown here is derived from an EMBL/GenBank/DDBJ whole genome shotgun (WGS) entry which is preliminary data.</text>
</comment>
<accession>A0ABS8EJZ7</accession>
<name>A0ABS8EJZ7_9FLAO</name>
<dbReference type="RefSeq" id="WP_227475979.1">
    <property type="nucleotide sequence ID" value="NZ_JAFMPT010000003.1"/>
</dbReference>
<gene>
    <name evidence="2" type="ORF">J1C55_02890</name>
</gene>
<evidence type="ECO:0000259" key="1">
    <source>
        <dbReference type="Pfam" id="PF12680"/>
    </source>
</evidence>